<feature type="domain" description="Myb/SANT-like DNA-binding" evidence="1">
    <location>
        <begin position="13"/>
        <end position="103"/>
    </location>
</feature>
<dbReference type="InterPro" id="IPR044822">
    <property type="entry name" value="Myb_DNA-bind_4"/>
</dbReference>
<keyword evidence="3" id="KW-1185">Reference proteome</keyword>
<dbReference type="Pfam" id="PF13837">
    <property type="entry name" value="Myb_DNA-bind_4"/>
    <property type="match status" value="1"/>
</dbReference>
<organism evidence="2 3">
    <name type="scientific">Mugilogobius chulae</name>
    <name type="common">yellowstripe goby</name>
    <dbReference type="NCBI Taxonomy" id="88201"/>
    <lineage>
        <taxon>Eukaryota</taxon>
        <taxon>Metazoa</taxon>
        <taxon>Chordata</taxon>
        <taxon>Craniata</taxon>
        <taxon>Vertebrata</taxon>
        <taxon>Euteleostomi</taxon>
        <taxon>Actinopterygii</taxon>
        <taxon>Neopterygii</taxon>
        <taxon>Teleostei</taxon>
        <taxon>Neoteleostei</taxon>
        <taxon>Acanthomorphata</taxon>
        <taxon>Gobiaria</taxon>
        <taxon>Gobiiformes</taxon>
        <taxon>Gobioidei</taxon>
        <taxon>Gobiidae</taxon>
        <taxon>Gobionellinae</taxon>
        <taxon>Mugilogobius</taxon>
    </lineage>
</organism>
<evidence type="ECO:0000259" key="1">
    <source>
        <dbReference type="Pfam" id="PF13837"/>
    </source>
</evidence>
<gene>
    <name evidence="2" type="ORF">WMY93_033929</name>
</gene>
<name>A0AAW0MM86_9GOBI</name>
<dbReference type="AlphaFoldDB" id="A0AAW0MM86"/>
<dbReference type="EMBL" id="JBBPFD010000296">
    <property type="protein sequence ID" value="KAK7879291.1"/>
    <property type="molecule type" value="Genomic_DNA"/>
</dbReference>
<accession>A0AAW0MM86</accession>
<comment type="caution">
    <text evidence="2">The sequence shown here is derived from an EMBL/GenBank/DDBJ whole genome shotgun (WGS) entry which is preliminary data.</text>
</comment>
<proteinExistence type="predicted"/>
<reference evidence="3" key="1">
    <citation type="submission" date="2024-04" db="EMBL/GenBank/DDBJ databases">
        <title>Salinicola lusitanus LLJ914,a marine bacterium isolated from the Okinawa Trough.</title>
        <authorList>
            <person name="Li J."/>
        </authorList>
    </citation>
    <scope>NUCLEOTIDE SEQUENCE [LARGE SCALE GENOMIC DNA]</scope>
</reference>
<dbReference type="Gene3D" id="1.10.10.60">
    <property type="entry name" value="Homeodomain-like"/>
    <property type="match status" value="1"/>
</dbReference>
<protein>
    <recommendedName>
        <fullName evidence="1">Myb/SANT-like DNA-binding domain-containing protein</fullName>
    </recommendedName>
</protein>
<evidence type="ECO:0000313" key="3">
    <source>
        <dbReference type="Proteomes" id="UP001460270"/>
    </source>
</evidence>
<evidence type="ECO:0000313" key="2">
    <source>
        <dbReference type="EMBL" id="KAK7879291.1"/>
    </source>
</evidence>
<dbReference type="Proteomes" id="UP001460270">
    <property type="component" value="Unassembled WGS sequence"/>
</dbReference>
<sequence>MSSDQEDRQETFKWTTAKTKQLIKKRAEYEHLFATKKRNSAQKAWKIIVNELGLDEQITIKQTAKKWDNLKKKYKDLKKPQTGRGTEGEETPSTWPYYLDMHEAIGCRPAVTPPPLMQCGNQRSIHNPRMQCGNQCSIHNPLMQCGNQCSIHNPLMQCRNQCHIHNPLMQCGNQCHILGTE</sequence>